<proteinExistence type="predicted"/>
<gene>
    <name evidence="1" type="ORF">PXEA_LOCUS36359</name>
</gene>
<dbReference type="Proteomes" id="UP000784294">
    <property type="component" value="Unassembled WGS sequence"/>
</dbReference>
<sequence>MTPLRRACLLPPFPTLARSPASRRAQFVYERKSRDLISGASTFRVMADYLNRVVVDTLLAFQYPMVRKLIEKSWYFKPLSRCLLLFSDKSLHLILHDPVAGLPSHQIFAYHDLGCYYLFGAGQQRYLVLCIVDQGEGAFGFLEFFRLQNHTTAIQLRQLFARFGLINGQRMAERGDDPDFLDDHYRKLRLWYRTNRTHIFLCPNAGLSL</sequence>
<comment type="caution">
    <text evidence="1">The sequence shown here is derived from an EMBL/GenBank/DDBJ whole genome shotgun (WGS) entry which is preliminary data.</text>
</comment>
<organism evidence="1 2">
    <name type="scientific">Protopolystoma xenopodis</name>
    <dbReference type="NCBI Taxonomy" id="117903"/>
    <lineage>
        <taxon>Eukaryota</taxon>
        <taxon>Metazoa</taxon>
        <taxon>Spiralia</taxon>
        <taxon>Lophotrochozoa</taxon>
        <taxon>Platyhelminthes</taxon>
        <taxon>Monogenea</taxon>
        <taxon>Polyopisthocotylea</taxon>
        <taxon>Polystomatidea</taxon>
        <taxon>Polystomatidae</taxon>
        <taxon>Protopolystoma</taxon>
    </lineage>
</organism>
<protein>
    <submittedName>
        <fullName evidence="1">Uncharacterized protein</fullName>
    </submittedName>
</protein>
<name>A0A448XRB8_9PLAT</name>
<evidence type="ECO:0000313" key="2">
    <source>
        <dbReference type="Proteomes" id="UP000784294"/>
    </source>
</evidence>
<dbReference type="AlphaFoldDB" id="A0A448XRB8"/>
<reference evidence="1" key="1">
    <citation type="submission" date="2018-11" db="EMBL/GenBank/DDBJ databases">
        <authorList>
            <consortium name="Pathogen Informatics"/>
        </authorList>
    </citation>
    <scope>NUCLEOTIDE SEQUENCE</scope>
</reference>
<accession>A0A448XRB8</accession>
<evidence type="ECO:0000313" key="1">
    <source>
        <dbReference type="EMBL" id="VEL42919.1"/>
    </source>
</evidence>
<dbReference type="EMBL" id="CAAALY010277558">
    <property type="protein sequence ID" value="VEL42919.1"/>
    <property type="molecule type" value="Genomic_DNA"/>
</dbReference>
<keyword evidence="2" id="KW-1185">Reference proteome</keyword>